<organism evidence="3 4">
    <name type="scientific">Lupinus luteus</name>
    <name type="common">European yellow lupine</name>
    <dbReference type="NCBI Taxonomy" id="3873"/>
    <lineage>
        <taxon>Eukaryota</taxon>
        <taxon>Viridiplantae</taxon>
        <taxon>Streptophyta</taxon>
        <taxon>Embryophyta</taxon>
        <taxon>Tracheophyta</taxon>
        <taxon>Spermatophyta</taxon>
        <taxon>Magnoliopsida</taxon>
        <taxon>eudicotyledons</taxon>
        <taxon>Gunneridae</taxon>
        <taxon>Pentapetalae</taxon>
        <taxon>rosids</taxon>
        <taxon>fabids</taxon>
        <taxon>Fabales</taxon>
        <taxon>Fabaceae</taxon>
        <taxon>Papilionoideae</taxon>
        <taxon>50 kb inversion clade</taxon>
        <taxon>genistoids sensu lato</taxon>
        <taxon>core genistoids</taxon>
        <taxon>Genisteae</taxon>
        <taxon>Lupinus</taxon>
    </lineage>
</organism>
<dbReference type="InterPro" id="IPR055357">
    <property type="entry name" value="LRR_At1g61320_AtMIF1"/>
</dbReference>
<gene>
    <name evidence="3" type="ORF">LLUT_LOCUS8477</name>
</gene>
<comment type="caution">
    <text evidence="3">The sequence shown here is derived from an EMBL/GenBank/DDBJ whole genome shotgun (WGS) entry which is preliminary data.</text>
</comment>
<dbReference type="SUPFAM" id="SSF81383">
    <property type="entry name" value="F-box domain"/>
    <property type="match status" value="1"/>
</dbReference>
<dbReference type="SMART" id="SM00579">
    <property type="entry name" value="FBD"/>
    <property type="match status" value="1"/>
</dbReference>
<dbReference type="Proteomes" id="UP001497480">
    <property type="component" value="Unassembled WGS sequence"/>
</dbReference>
<feature type="chain" id="PRO_5043527839" description="FBD domain-containing protein" evidence="1">
    <location>
        <begin position="29"/>
        <end position="471"/>
    </location>
</feature>
<dbReference type="Gene3D" id="3.80.10.10">
    <property type="entry name" value="Ribonuclease Inhibitor"/>
    <property type="match status" value="1"/>
</dbReference>
<evidence type="ECO:0000313" key="4">
    <source>
        <dbReference type="Proteomes" id="UP001497480"/>
    </source>
</evidence>
<evidence type="ECO:0000256" key="1">
    <source>
        <dbReference type="SAM" id="SignalP"/>
    </source>
</evidence>
<reference evidence="3 4" key="1">
    <citation type="submission" date="2024-03" db="EMBL/GenBank/DDBJ databases">
        <authorList>
            <person name="Martinez-Hernandez J."/>
        </authorList>
    </citation>
    <scope>NUCLEOTIDE SEQUENCE [LARGE SCALE GENOMIC DNA]</scope>
</reference>
<dbReference type="InterPro" id="IPR050232">
    <property type="entry name" value="FBL13/AtMIF1-like"/>
</dbReference>
<dbReference type="SUPFAM" id="SSF52047">
    <property type="entry name" value="RNI-like"/>
    <property type="match status" value="1"/>
</dbReference>
<dbReference type="InterPro" id="IPR006566">
    <property type="entry name" value="FBD"/>
</dbReference>
<keyword evidence="4" id="KW-1185">Reference proteome</keyword>
<evidence type="ECO:0000259" key="2">
    <source>
        <dbReference type="SMART" id="SM00579"/>
    </source>
</evidence>
<sequence>MAVSLDRLSLLPDSLLIIIISLLPFKEAVRTCVFSKSWCNNKLFNLTTNIEFNELFFVKSYHPSVKHLQRQAFLDFIAFWIDNNKEPIIEKFSLKLSMPKNVSELTEKCIAFATNRGGVKQLELDFSDPNWFEYNNVAPYHKFYEPMFELPEHVYELRGIQKLKLYSCGFVEKDLLNFHALKEVSFGWIEVSIFLINSLVSNCKLLESLSLKRCWSYSEFYIKEENQNLKKLVVDNCSFQYEIFRVVAPNLKFLKYSGMMNYFDIKACPQVEEADLDFSIEFGFGGNGYRLYNFMEALYSVKVLTVCSYFLQVIPTGAERARMERNFNVRHLTIKTELNKSDYKGIVFLLKSCPMLEHLTVELGRARIWPNYVQYGFSPKNFWTENVRIYECLKTSLEVVEVKGFKGFNKSEIRMLAYFILCGKVLKKMIINIEKDITLGCNRNLDLNPHKFAEFLLKVPKASSDLEITIC</sequence>
<name>A0AAV1WE29_LUPLU</name>
<protein>
    <recommendedName>
        <fullName evidence="2">FBD domain-containing protein</fullName>
    </recommendedName>
</protein>
<accession>A0AAV1WE29</accession>
<feature type="signal peptide" evidence="1">
    <location>
        <begin position="1"/>
        <end position="28"/>
    </location>
</feature>
<dbReference type="EMBL" id="CAXHTB010000006">
    <property type="protein sequence ID" value="CAL0307417.1"/>
    <property type="molecule type" value="Genomic_DNA"/>
</dbReference>
<dbReference type="InterPro" id="IPR036047">
    <property type="entry name" value="F-box-like_dom_sf"/>
</dbReference>
<dbReference type="Pfam" id="PF23622">
    <property type="entry name" value="LRR_At1g61320_AtMIF1"/>
    <property type="match status" value="1"/>
</dbReference>
<dbReference type="PANTHER" id="PTHR31900:SF34">
    <property type="entry name" value="EMB|CAB62440.1-RELATED"/>
    <property type="match status" value="1"/>
</dbReference>
<dbReference type="AlphaFoldDB" id="A0AAV1WE29"/>
<dbReference type="InterPro" id="IPR032675">
    <property type="entry name" value="LRR_dom_sf"/>
</dbReference>
<feature type="domain" description="FBD" evidence="2">
    <location>
        <begin position="391"/>
        <end position="471"/>
    </location>
</feature>
<dbReference type="PANTHER" id="PTHR31900">
    <property type="entry name" value="F-BOX/RNI SUPERFAMILY PROTEIN-RELATED"/>
    <property type="match status" value="1"/>
</dbReference>
<proteinExistence type="predicted"/>
<evidence type="ECO:0000313" key="3">
    <source>
        <dbReference type="EMBL" id="CAL0307417.1"/>
    </source>
</evidence>
<keyword evidence="1" id="KW-0732">Signal</keyword>